<feature type="region of interest" description="Disordered" evidence="5">
    <location>
        <begin position="2009"/>
        <end position="2034"/>
    </location>
</feature>
<dbReference type="InterPro" id="IPR036397">
    <property type="entry name" value="RNaseH_sf"/>
</dbReference>
<dbReference type="RefSeq" id="XP_062714342.1">
    <property type="nucleotide sequence ID" value="XM_062858358.1"/>
</dbReference>
<feature type="compositionally biased region" description="Low complexity" evidence="5">
    <location>
        <begin position="2019"/>
        <end position="2034"/>
    </location>
</feature>
<feature type="compositionally biased region" description="Polar residues" evidence="5">
    <location>
        <begin position="62"/>
        <end position="76"/>
    </location>
</feature>
<keyword evidence="3" id="KW-0862">Zinc</keyword>
<keyword evidence="9" id="KW-1185">Reference proteome</keyword>
<dbReference type="InterPro" id="IPR012337">
    <property type="entry name" value="RNaseH-like_sf"/>
</dbReference>
<feature type="domain" description="Integrase catalytic" evidence="7">
    <location>
        <begin position="1673"/>
        <end position="1878"/>
    </location>
</feature>
<reference evidence="9" key="1">
    <citation type="journal article" date="2015" name="Proc. Natl. Acad. Sci. U.S.A.">
        <title>Genome sequence of the Asian Tiger mosquito, Aedes albopictus, reveals insights into its biology, genetics, and evolution.</title>
        <authorList>
            <person name="Chen X.G."/>
            <person name="Jiang X."/>
            <person name="Gu J."/>
            <person name="Xu M."/>
            <person name="Wu Y."/>
            <person name="Deng Y."/>
            <person name="Zhang C."/>
            <person name="Bonizzoni M."/>
            <person name="Dermauw W."/>
            <person name="Vontas J."/>
            <person name="Armbruster P."/>
            <person name="Huang X."/>
            <person name="Yang Y."/>
            <person name="Zhang H."/>
            <person name="He W."/>
            <person name="Peng H."/>
            <person name="Liu Y."/>
            <person name="Wu K."/>
            <person name="Chen J."/>
            <person name="Lirakis M."/>
            <person name="Topalis P."/>
            <person name="Van Leeuwen T."/>
            <person name="Hall A.B."/>
            <person name="Jiang X."/>
            <person name="Thorpe C."/>
            <person name="Mueller R.L."/>
            <person name="Sun C."/>
            <person name="Waterhouse R.M."/>
            <person name="Yan G."/>
            <person name="Tu Z.J."/>
            <person name="Fang X."/>
            <person name="James A.A."/>
        </authorList>
    </citation>
    <scope>NUCLEOTIDE SEQUENCE [LARGE SCALE GENOMIC DNA]</scope>
    <source>
        <strain evidence="9">Foshan</strain>
    </source>
</reference>
<organism evidence="8 9">
    <name type="scientific">Aedes albopictus</name>
    <name type="common">Asian tiger mosquito</name>
    <name type="synonym">Stegomyia albopicta</name>
    <dbReference type="NCBI Taxonomy" id="7160"/>
    <lineage>
        <taxon>Eukaryota</taxon>
        <taxon>Metazoa</taxon>
        <taxon>Ecdysozoa</taxon>
        <taxon>Arthropoda</taxon>
        <taxon>Hexapoda</taxon>
        <taxon>Insecta</taxon>
        <taxon>Pterygota</taxon>
        <taxon>Neoptera</taxon>
        <taxon>Endopterygota</taxon>
        <taxon>Diptera</taxon>
        <taxon>Nematocera</taxon>
        <taxon>Culicoidea</taxon>
        <taxon>Culicidae</taxon>
        <taxon>Culicinae</taxon>
        <taxon>Aedini</taxon>
        <taxon>Aedes</taxon>
        <taxon>Stegomyia</taxon>
    </lineage>
</organism>
<dbReference type="Proteomes" id="UP000069940">
    <property type="component" value="Unassembled WGS sequence"/>
</dbReference>
<dbReference type="Gene3D" id="3.30.420.10">
    <property type="entry name" value="Ribonuclease H-like superfamily/Ribonuclease H"/>
    <property type="match status" value="1"/>
</dbReference>
<dbReference type="InterPro" id="IPR043128">
    <property type="entry name" value="Rev_trsase/Diguanyl_cyclase"/>
</dbReference>
<evidence type="ECO:0000256" key="5">
    <source>
        <dbReference type="SAM" id="MobiDB-lite"/>
    </source>
</evidence>
<proteinExistence type="predicted"/>
<dbReference type="InterPro" id="IPR019787">
    <property type="entry name" value="Znf_PHD-finger"/>
</dbReference>
<feature type="compositionally biased region" description="Polar residues" evidence="5">
    <location>
        <begin position="152"/>
        <end position="175"/>
    </location>
</feature>
<reference evidence="8" key="2">
    <citation type="submission" date="2025-05" db="UniProtKB">
        <authorList>
            <consortium name="EnsemblMetazoa"/>
        </authorList>
    </citation>
    <scope>IDENTIFICATION</scope>
    <source>
        <strain evidence="8">Foshan</strain>
    </source>
</reference>
<keyword evidence="2 4" id="KW-0863">Zinc-finger</keyword>
<name>A0ABM1ZN18_AEDAL</name>
<dbReference type="Pfam" id="PF18701">
    <property type="entry name" value="DUF5641"/>
    <property type="match status" value="1"/>
</dbReference>
<feature type="domain" description="PHD-type" evidence="6">
    <location>
        <begin position="90"/>
        <end position="138"/>
    </location>
</feature>
<dbReference type="InterPro" id="IPR043502">
    <property type="entry name" value="DNA/RNA_pol_sf"/>
</dbReference>
<dbReference type="EnsemblMetazoa" id="AALFPA23_020076.R29563">
    <property type="protein sequence ID" value="AALFPA23_020076.P29563"/>
    <property type="gene ID" value="AALFPA23_020076"/>
</dbReference>
<dbReference type="SUPFAM" id="SSF57903">
    <property type="entry name" value="FYVE/PHD zinc finger"/>
    <property type="match status" value="1"/>
</dbReference>
<dbReference type="InterPro" id="IPR013083">
    <property type="entry name" value="Znf_RING/FYVE/PHD"/>
</dbReference>
<evidence type="ECO:0000256" key="3">
    <source>
        <dbReference type="ARBA" id="ARBA00022833"/>
    </source>
</evidence>
<dbReference type="InterPro" id="IPR000477">
    <property type="entry name" value="RT_dom"/>
</dbReference>
<feature type="region of interest" description="Disordered" evidence="5">
    <location>
        <begin position="1"/>
        <end position="20"/>
    </location>
</feature>
<feature type="compositionally biased region" description="Basic and acidic residues" evidence="5">
    <location>
        <begin position="262"/>
        <end position="279"/>
    </location>
</feature>
<evidence type="ECO:0000256" key="2">
    <source>
        <dbReference type="ARBA" id="ARBA00022771"/>
    </source>
</evidence>
<evidence type="ECO:0000313" key="9">
    <source>
        <dbReference type="Proteomes" id="UP000069940"/>
    </source>
</evidence>
<accession>A0ABM1ZN18</accession>
<dbReference type="InterPro" id="IPR041588">
    <property type="entry name" value="Integrase_H2C2"/>
</dbReference>
<keyword evidence="1" id="KW-0479">Metal-binding</keyword>
<dbReference type="Gene3D" id="1.10.340.70">
    <property type="match status" value="1"/>
</dbReference>
<dbReference type="InterPro" id="IPR008042">
    <property type="entry name" value="Retrotrans_Pao"/>
</dbReference>
<protein>
    <submittedName>
        <fullName evidence="8">Uncharacterized protein</fullName>
    </submittedName>
</protein>
<dbReference type="PANTHER" id="PTHR47331">
    <property type="entry name" value="PHD-TYPE DOMAIN-CONTAINING PROTEIN"/>
    <property type="match status" value="1"/>
</dbReference>
<evidence type="ECO:0000256" key="4">
    <source>
        <dbReference type="PROSITE-ProRule" id="PRU00146"/>
    </source>
</evidence>
<dbReference type="GeneID" id="134291075"/>
<dbReference type="InterPro" id="IPR011011">
    <property type="entry name" value="Znf_FYVE_PHD"/>
</dbReference>
<dbReference type="Gene3D" id="3.30.70.270">
    <property type="match status" value="1"/>
</dbReference>
<dbReference type="Pfam" id="PF03564">
    <property type="entry name" value="DUF1759"/>
    <property type="match status" value="1"/>
</dbReference>
<dbReference type="Gene3D" id="3.10.10.10">
    <property type="entry name" value="HIV Type 1 Reverse Transcriptase, subunit A, domain 1"/>
    <property type="match status" value="1"/>
</dbReference>
<dbReference type="Pfam" id="PF05380">
    <property type="entry name" value="Peptidase_A17"/>
    <property type="match status" value="1"/>
</dbReference>
<feature type="region of interest" description="Disordered" evidence="5">
    <location>
        <begin position="146"/>
        <end position="176"/>
    </location>
</feature>
<dbReference type="InterPro" id="IPR005312">
    <property type="entry name" value="DUF1759"/>
</dbReference>
<dbReference type="PROSITE" id="PS01359">
    <property type="entry name" value="ZF_PHD_1"/>
    <property type="match status" value="1"/>
</dbReference>
<dbReference type="Pfam" id="PF17921">
    <property type="entry name" value="Integrase_H2C2"/>
    <property type="match status" value="1"/>
</dbReference>
<dbReference type="Pfam" id="PF00078">
    <property type="entry name" value="RVT_1"/>
    <property type="match status" value="1"/>
</dbReference>
<sequence length="2034" mass="230229">MSSKHSKAGSGNSGNGLTIIPSATAATSSQSAAVLPTENAVGTASQVNVDKRISGHHETGTIPKNPSNKPGSTTSFPRRNPPRNARPNRQSSCQLCDGLDNMNMIQCDACRGWFHCECAKVMEGTEDQSWCCAKCVSILRRSQAPSGDARSSEIQKQQVPNPSQRSMSSGKSMQSEARRRLKLQLLKIEEEKRLEKEFLEKKYEVLLEFGSESSTVISDSESILDNASKIEQWMADTDRFGADVDSGLADEVDGPVAINSRRPAEHSARNLRQDVEHPVHQSRYQPTGRGFQFENATIVTSHPAQPALLSQTRAETVVQPNRFIPGQRSTPMCGEHQRPTVQPVQSIDDETICILNRSQLAARQAVPKDLPEFGGNPEDWPLFFSVFHSSTQMCGFSNEENMLRLQKCLKGRALEAVRCRLLHPSNVTGVISTLKMLYGRPEAIVQAIVKKVRALPSPNIDRLETVVNFALTVENLVATIQACGVNDFVYNASLRYELVERLPSSLKLDWAKYSRNTPNPNLADFSTWLYATAEDASAVMASVSSDSKPRSSKTAGFLNVHEAGDLDSEHSMSSRVQPSTFDEMEKQCPICNGGCPNVAKCKRFAEFSCDSKWAAVRECKLCRKCLRKHNGSCRQQKACGTNGCTYLHHPLLHTVGRQQSNEPATNAIVPPETTQQSCNIHQSQSKLLFRILPVLLYGPSKTVRTYAFIDDGSELSIMEQSLADELGLEGPKTSLCLKWTGGSQRLESSQRVSLQISSSKEQSGKYQLSSVQTIKSLQIRPQTLMYGDIQQTYRHLAGLPIESYENASPRILIGLDNLNLGHPLKSREGRTQEPIATKTRLGWTIYGSCTPEDTTANSVNYHSLQVCQCNQYAGEDLHQTVKNYFALESIGIVKPDRLIQSRDDQRAQMLLESLTKHRDGRYESGLLWKYDNVRLPDSKPMALKRWECLDRRMMNDPQLANVVRAKIEDHVSKGYVRKLSFAEIQAEYPRVWYLPIFPVVNPNKPGKTRLVWDAAATVHGISLNTVLLKGPDLLTSLLTVLMQFREYKIAVCGDIREMYHQIQMQNVDQQCQRFFWKENIADVEPSTYIVQVMTFGACCSPSTAQYVKNVHASKFQQEYPAAVEAIVKRHYVDDMLLSVEQEEEAVQLTRDVREIHASAGFEIRNWASNSSKVLAQLDEPSTAEKSFEEDGCVEKILGMWWNTSTDRFTFKVSNRIDEVLLSGGRRPTKREVLRTMMMVFDPLGFISHFLMVLKTLLQEIWRSSIGWDDEINDQHFEKWSTWCAALPEIAKLQIPRCYRSLTSTSEDNEVQLHTFVDASEAGFAAVAYLRFQEGSIIECALVGSKTRVSPLKFLSIPRSELQAAVIGVRFAETICKSLSFKVKQRFFWTDSKDVLCWLNSDHRRYSQYVAFRVSEVLEASDIREWNWVPTKQNVADEGTKWRQRPDLSASSRWFRGPEFLWKVTENWPISKDRIGNTTEELRPHLLLHTTVTECAVDIDRFSNWRRLLRCTAYVLRYIRNLRLSVQKLDVTSGPLNRQELSDAENYLYRAAQLAAFPDEIAILSRNRNSEKTDKHLPRSSPLFRQCVFLDEVQVIRIQGRTQACSVISRDAVQPIFLPRNHSITKLILLDFHNRFNHQNHQTTINEVRQHYRIPKLKAAYKSIRKECQECQNYHATPQPPFMSDLPPQRLAAFTRPFTFMGVDYFGPMIVTVGRRSEKRWGVLATCLTIRAIHLELAHTLTTDSCILALRNIMARRGVPAIIFSDRGTNFQGASKELKEMIQSINQEQLMNEFTTPNTEWRFIPPASPHMGGAWERLIRNVKSNLSKLQWRRLPTDEVLNSSLIEIENVVNSRPLTEIPIEDDESPVLTPNHFLLGSSNGLKSWVPYNDNPSVLRNSFKLSQVMANQFWRMWLRDYLPVITRRTKWITKAEPIKVNDIVVIVDPKAPRNSWPLGRVIATRRGSYGQVRSATVQTNHGIYERPSVKLAVLDVGVHNQCDSGDPFAHSWGTVSAPVDQQTPRRTATMTTRRSATLN</sequence>
<dbReference type="InterPro" id="IPR019786">
    <property type="entry name" value="Zinc_finger_PHD-type_CS"/>
</dbReference>
<dbReference type="PANTHER" id="PTHR47331:SF1">
    <property type="entry name" value="GAG-LIKE PROTEIN"/>
    <property type="match status" value="1"/>
</dbReference>
<evidence type="ECO:0000313" key="8">
    <source>
        <dbReference type="EnsemblMetazoa" id="AALFPA23_020076.P29563"/>
    </source>
</evidence>
<feature type="region of interest" description="Disordered" evidence="5">
    <location>
        <begin position="56"/>
        <end position="90"/>
    </location>
</feature>
<dbReference type="PROSITE" id="PS50016">
    <property type="entry name" value="ZF_PHD_2"/>
    <property type="match status" value="1"/>
</dbReference>
<feature type="region of interest" description="Disordered" evidence="5">
    <location>
        <begin position="260"/>
        <end position="287"/>
    </location>
</feature>
<evidence type="ECO:0000259" key="6">
    <source>
        <dbReference type="PROSITE" id="PS50016"/>
    </source>
</evidence>
<evidence type="ECO:0000259" key="7">
    <source>
        <dbReference type="PROSITE" id="PS50994"/>
    </source>
</evidence>
<dbReference type="SUPFAM" id="SSF53098">
    <property type="entry name" value="Ribonuclease H-like"/>
    <property type="match status" value="1"/>
</dbReference>
<dbReference type="InterPro" id="IPR001584">
    <property type="entry name" value="Integrase_cat-core"/>
</dbReference>
<evidence type="ECO:0000256" key="1">
    <source>
        <dbReference type="ARBA" id="ARBA00022723"/>
    </source>
</evidence>
<dbReference type="SUPFAM" id="SSF56672">
    <property type="entry name" value="DNA/RNA polymerases"/>
    <property type="match status" value="1"/>
</dbReference>
<dbReference type="Gene3D" id="3.30.40.10">
    <property type="entry name" value="Zinc/RING finger domain, C3HC4 (zinc finger)"/>
    <property type="match status" value="1"/>
</dbReference>
<dbReference type="InterPro" id="IPR040676">
    <property type="entry name" value="DUF5641"/>
</dbReference>
<dbReference type="PROSITE" id="PS50994">
    <property type="entry name" value="INTEGRASE"/>
    <property type="match status" value="1"/>
</dbReference>